<comment type="caution">
    <text evidence="6">The sequence shown here is derived from an EMBL/GenBank/DDBJ whole genome shotgun (WGS) entry which is preliminary data.</text>
</comment>
<dbReference type="Pfam" id="PF01850">
    <property type="entry name" value="PIN"/>
    <property type="match status" value="1"/>
</dbReference>
<dbReference type="EMBL" id="PDJE01000001">
    <property type="protein sequence ID" value="PFG29433.1"/>
    <property type="molecule type" value="Genomic_DNA"/>
</dbReference>
<evidence type="ECO:0000256" key="3">
    <source>
        <dbReference type="ARBA" id="ARBA00022801"/>
    </source>
</evidence>
<dbReference type="CDD" id="cd09872">
    <property type="entry name" value="PIN_Sll0205-like"/>
    <property type="match status" value="1"/>
</dbReference>
<dbReference type="OrthoDB" id="9798990at2"/>
<dbReference type="InterPro" id="IPR041705">
    <property type="entry name" value="PIN_Sll0205"/>
</dbReference>
<dbReference type="InterPro" id="IPR052919">
    <property type="entry name" value="TA_system_RNase"/>
</dbReference>
<keyword evidence="2" id="KW-0479">Metal-binding</keyword>
<evidence type="ECO:0000313" key="7">
    <source>
        <dbReference type="Proteomes" id="UP000221369"/>
    </source>
</evidence>
<dbReference type="RefSeq" id="WP_098406017.1">
    <property type="nucleotide sequence ID" value="NZ_PDJE01000001.1"/>
</dbReference>
<evidence type="ECO:0000256" key="2">
    <source>
        <dbReference type="ARBA" id="ARBA00022723"/>
    </source>
</evidence>
<keyword evidence="7" id="KW-1185">Reference proteome</keyword>
<evidence type="ECO:0000259" key="5">
    <source>
        <dbReference type="Pfam" id="PF01850"/>
    </source>
</evidence>
<reference evidence="6 7" key="1">
    <citation type="submission" date="2017-10" db="EMBL/GenBank/DDBJ databases">
        <title>Sequencing the genomes of 1000 actinobacteria strains.</title>
        <authorList>
            <person name="Klenk H.-P."/>
        </authorList>
    </citation>
    <scope>NUCLEOTIDE SEQUENCE [LARGE SCALE GENOMIC DNA]</scope>
    <source>
        <strain evidence="6 7">DSM 21798</strain>
    </source>
</reference>
<name>A0A2A9DS73_9MICO</name>
<dbReference type="GO" id="GO:0046872">
    <property type="term" value="F:metal ion binding"/>
    <property type="evidence" value="ECO:0007669"/>
    <property type="project" value="UniProtKB-KW"/>
</dbReference>
<dbReference type="PANTHER" id="PTHR36173">
    <property type="entry name" value="RIBONUCLEASE VAPC16-RELATED"/>
    <property type="match status" value="1"/>
</dbReference>
<dbReference type="Gene3D" id="3.40.50.1010">
    <property type="entry name" value="5'-nuclease"/>
    <property type="match status" value="1"/>
</dbReference>
<proteinExistence type="predicted"/>
<keyword evidence="1" id="KW-0540">Nuclease</keyword>
<dbReference type="AlphaFoldDB" id="A0A2A9DS73"/>
<dbReference type="SUPFAM" id="SSF88723">
    <property type="entry name" value="PIN domain-like"/>
    <property type="match status" value="1"/>
</dbReference>
<dbReference type="PANTHER" id="PTHR36173:SF2">
    <property type="entry name" value="RIBONUCLEASE VAPC16"/>
    <property type="match status" value="1"/>
</dbReference>
<dbReference type="Proteomes" id="UP000221369">
    <property type="component" value="Unassembled WGS sequence"/>
</dbReference>
<evidence type="ECO:0000313" key="6">
    <source>
        <dbReference type="EMBL" id="PFG29433.1"/>
    </source>
</evidence>
<dbReference type="GO" id="GO:0004518">
    <property type="term" value="F:nuclease activity"/>
    <property type="evidence" value="ECO:0007669"/>
    <property type="project" value="UniProtKB-KW"/>
</dbReference>
<evidence type="ECO:0000256" key="1">
    <source>
        <dbReference type="ARBA" id="ARBA00022722"/>
    </source>
</evidence>
<protein>
    <submittedName>
        <fullName evidence="6">PIN domain nuclease of toxin-antitoxin system</fullName>
    </submittedName>
</protein>
<dbReference type="InterPro" id="IPR002716">
    <property type="entry name" value="PIN_dom"/>
</dbReference>
<keyword evidence="3" id="KW-0378">Hydrolase</keyword>
<keyword evidence="4" id="KW-0460">Magnesium</keyword>
<feature type="domain" description="PIN" evidence="5">
    <location>
        <begin position="4"/>
        <end position="119"/>
    </location>
</feature>
<sequence>MRLLLDTHIMLWWLANDARLSKGHRELIADGTNAVFVSSVSIAEISIKASLGKLDVPGPLQPAVTSSGFEILSFSAAEAEKLRDMPWHHHDPFDRMLIAQASAEGLALVTVDERIREYDVEWV</sequence>
<dbReference type="InterPro" id="IPR029060">
    <property type="entry name" value="PIN-like_dom_sf"/>
</dbReference>
<organism evidence="6 7">
    <name type="scientific">Paramicrobacterium agarici</name>
    <dbReference type="NCBI Taxonomy" id="630514"/>
    <lineage>
        <taxon>Bacteria</taxon>
        <taxon>Bacillati</taxon>
        <taxon>Actinomycetota</taxon>
        <taxon>Actinomycetes</taxon>
        <taxon>Micrococcales</taxon>
        <taxon>Microbacteriaceae</taxon>
        <taxon>Paramicrobacterium</taxon>
    </lineage>
</organism>
<dbReference type="GO" id="GO:0016787">
    <property type="term" value="F:hydrolase activity"/>
    <property type="evidence" value="ECO:0007669"/>
    <property type="project" value="UniProtKB-KW"/>
</dbReference>
<accession>A0A2A9DS73</accession>
<gene>
    <name evidence="6" type="ORF">ATJ78_0338</name>
</gene>
<evidence type="ECO:0000256" key="4">
    <source>
        <dbReference type="ARBA" id="ARBA00022842"/>
    </source>
</evidence>